<dbReference type="AlphaFoldDB" id="A0A8C9MIS9"/>
<evidence type="ECO:0000256" key="7">
    <source>
        <dbReference type="ARBA" id="ARBA00023242"/>
    </source>
</evidence>
<organism evidence="13 14">
    <name type="scientific">Serinus canaria</name>
    <name type="common">Island canary</name>
    <name type="synonym">Fringilla canaria</name>
    <dbReference type="NCBI Taxonomy" id="9135"/>
    <lineage>
        <taxon>Eukaryota</taxon>
        <taxon>Metazoa</taxon>
        <taxon>Chordata</taxon>
        <taxon>Craniata</taxon>
        <taxon>Vertebrata</taxon>
        <taxon>Euteleostomi</taxon>
        <taxon>Archelosauria</taxon>
        <taxon>Archosauria</taxon>
        <taxon>Dinosauria</taxon>
        <taxon>Saurischia</taxon>
        <taxon>Theropoda</taxon>
        <taxon>Coelurosauria</taxon>
        <taxon>Aves</taxon>
        <taxon>Neognathae</taxon>
        <taxon>Neoaves</taxon>
        <taxon>Telluraves</taxon>
        <taxon>Australaves</taxon>
        <taxon>Passeriformes</taxon>
        <taxon>Passeroidea</taxon>
        <taxon>Fringillidae</taxon>
        <taxon>Carduelinae</taxon>
        <taxon>Serinus</taxon>
    </lineage>
</organism>
<proteinExistence type="inferred from homology"/>
<evidence type="ECO:0000259" key="10">
    <source>
        <dbReference type="Pfam" id="PF07034"/>
    </source>
</evidence>
<comment type="subcellular location">
    <subcellularLocation>
        <location evidence="1">Nucleus</location>
    </subcellularLocation>
</comment>
<dbReference type="Ensembl" id="ENSSCAT00000004667.1">
    <property type="protein sequence ID" value="ENSSCAP00000004020.1"/>
    <property type="gene ID" value="ENSSCAG00000003097.1"/>
</dbReference>
<dbReference type="PANTHER" id="PTHR12748:SF0">
    <property type="entry name" value="ORIGIN RECOGNITION COMPLEX SUBUNIT 3"/>
    <property type="match status" value="1"/>
</dbReference>
<evidence type="ECO:0000256" key="5">
    <source>
        <dbReference type="ARBA" id="ARBA00022705"/>
    </source>
</evidence>
<dbReference type="InterPro" id="IPR045663">
    <property type="entry name" value="ORC3_ins"/>
</dbReference>
<dbReference type="Pfam" id="PF19675">
    <property type="entry name" value="ORC3_ins"/>
    <property type="match status" value="1"/>
</dbReference>
<evidence type="ECO:0000256" key="4">
    <source>
        <dbReference type="ARBA" id="ARBA00022553"/>
    </source>
</evidence>
<comment type="similarity">
    <text evidence="2">Belongs to the ORC3 family.</text>
</comment>
<dbReference type="GO" id="GO:0005664">
    <property type="term" value="C:nuclear origin of replication recognition complex"/>
    <property type="evidence" value="ECO:0007669"/>
    <property type="project" value="InterPro"/>
</dbReference>
<dbReference type="InterPro" id="IPR040855">
    <property type="entry name" value="ORC_WH_C"/>
</dbReference>
<dbReference type="InterPro" id="IPR045667">
    <property type="entry name" value="ORC3_N"/>
</dbReference>
<protein>
    <recommendedName>
        <fullName evidence="3">Origin recognition complex subunit 3</fullName>
    </recommendedName>
</protein>
<dbReference type="GeneTree" id="ENSGT00390000011376"/>
<dbReference type="GO" id="GO:0031261">
    <property type="term" value="C:DNA replication preinitiation complex"/>
    <property type="evidence" value="ECO:0007669"/>
    <property type="project" value="TreeGrafter"/>
</dbReference>
<evidence type="ECO:0000313" key="13">
    <source>
        <dbReference type="Ensembl" id="ENSSCAP00000004020.1"/>
    </source>
</evidence>
<keyword evidence="14" id="KW-1185">Reference proteome</keyword>
<accession>A0A8C9MIS9</accession>
<evidence type="ECO:0000256" key="6">
    <source>
        <dbReference type="ARBA" id="ARBA00023125"/>
    </source>
</evidence>
<evidence type="ECO:0000256" key="3">
    <source>
        <dbReference type="ARBA" id="ARBA00019085"/>
    </source>
</evidence>
<comment type="subunit">
    <text evidence="8">Component of ORC, a complex composed of at least 6 subunits: ORC1, ORC2, ORC3, ORC4, ORC5 and ORC6. ORC is regulated in a cell-cycle dependent manner. It is sequentially assembled at the exit from anaphase of mitosis and disassembled as cells enter S phase.</text>
</comment>
<feature type="domain" description="Origin recognition complex subunit 3 N-terminal" evidence="10">
    <location>
        <begin position="11"/>
        <end position="323"/>
    </location>
</feature>
<dbReference type="GO" id="GO:0003688">
    <property type="term" value="F:DNA replication origin binding"/>
    <property type="evidence" value="ECO:0007669"/>
    <property type="project" value="TreeGrafter"/>
</dbReference>
<dbReference type="Pfam" id="PF18137">
    <property type="entry name" value="WHD_ORC"/>
    <property type="match status" value="1"/>
</dbReference>
<comment type="function">
    <text evidence="9">Component of the origin recognition complex (ORC) that binds origins of replication. DNA-binding is ATP-dependent. The specific DNA sequences that define origins of replication have not been identified yet. ORC is required to assemble the pre-replication complex necessary to initiate DNA replication. Binds histone H3 and H4 trimethylation marks H3K9me3, H3K27me3 and H4K20me3.</text>
</comment>
<dbReference type="GO" id="GO:0005656">
    <property type="term" value="C:nuclear pre-replicative complex"/>
    <property type="evidence" value="ECO:0007669"/>
    <property type="project" value="TreeGrafter"/>
</dbReference>
<dbReference type="InterPro" id="IPR020795">
    <property type="entry name" value="ORC3"/>
</dbReference>
<evidence type="ECO:0000259" key="11">
    <source>
        <dbReference type="Pfam" id="PF18137"/>
    </source>
</evidence>
<dbReference type="CDD" id="cd20704">
    <property type="entry name" value="Orc3"/>
    <property type="match status" value="1"/>
</dbReference>
<evidence type="ECO:0000256" key="1">
    <source>
        <dbReference type="ARBA" id="ARBA00004123"/>
    </source>
</evidence>
<gene>
    <name evidence="13" type="primary">ORC3</name>
</gene>
<dbReference type="PANTHER" id="PTHR12748">
    <property type="entry name" value="ORIGIN RECOGNITION COMPLEX SUBUNIT 3"/>
    <property type="match status" value="1"/>
</dbReference>
<evidence type="ECO:0000256" key="8">
    <source>
        <dbReference type="ARBA" id="ARBA00026084"/>
    </source>
</evidence>
<dbReference type="GO" id="GO:0006270">
    <property type="term" value="P:DNA replication initiation"/>
    <property type="evidence" value="ECO:0007669"/>
    <property type="project" value="TreeGrafter"/>
</dbReference>
<feature type="domain" description="Origin recognition complex subunit 3 insertion" evidence="12">
    <location>
        <begin position="355"/>
        <end position="530"/>
    </location>
</feature>
<feature type="domain" description="Origin recognition complex subunit 3 winged helix C-terminal" evidence="11">
    <location>
        <begin position="542"/>
        <end position="653"/>
    </location>
</feature>
<dbReference type="Pfam" id="PF07034">
    <property type="entry name" value="ORC3_N"/>
    <property type="match status" value="1"/>
</dbReference>
<evidence type="ECO:0000256" key="2">
    <source>
        <dbReference type="ARBA" id="ARBA00010977"/>
    </source>
</evidence>
<evidence type="ECO:0000313" key="14">
    <source>
        <dbReference type="Proteomes" id="UP000694409"/>
    </source>
</evidence>
<sequence>MFPAPDFRCTSNDSEDTELRFVTCQSLWNQIKSETEQIQENLNKQLLENLVSFLSRSHSDFQEKTTEWTFKMKFREIPTAALVLGVNVTDHDLTFRGLSDVLQDNITPYVAMLEAKDCPGIKNLMQKLMGQLMNCDLDVDSLEDEDCVQVSQNRVRCSMPSLISWYDSVTKKTDSETPSKKRNSSSRHWQSPPVVVVFKDMESFTTKVLQDFIVISSQHIHELPLVLIFGIATSPMIIHRLLPHSVSSLLCIELFQSISCKEHLSTIIDKLLLTSQFPFKLGEKVLQVLINIFLYHDFSVQNFIKGFQLCIVEHFYSQPLSVLCCHLVDIKKRVYSLSHDQCENIRRLPSFRRINFKIILSLCLHVFTSSLPKYPLGKQIRELHCACLENRVWETEEYESSLQLARMLNKTDLVTMLQQCVEILMSSSGKEFDRAVEKLKEFLTQFQNLEEASQERDVSISPQKELQKKTDLYHLQKTLLELKESRRSKKLTKFEMLRFEVVDYIDSLVRRYLVPADERTLHEVVYFNGAAVLRGHLNAAPRTALHTALNNPHWYLKNQALRCDGGGISNKAPDICIVYKLHLECGRLINLVDWLEAFSTVVMAAEEPNDAASSDQVDDVIHARFIRAVSELELLGFIKPSKQKTDHVARLTWGGC</sequence>
<dbReference type="Proteomes" id="UP000694409">
    <property type="component" value="Unassembled WGS sequence"/>
</dbReference>
<reference evidence="13" key="2">
    <citation type="submission" date="2025-09" db="UniProtKB">
        <authorList>
            <consortium name="Ensembl"/>
        </authorList>
    </citation>
    <scope>IDENTIFICATION</scope>
</reference>
<evidence type="ECO:0000256" key="9">
    <source>
        <dbReference type="ARBA" id="ARBA00045241"/>
    </source>
</evidence>
<keyword evidence="4" id="KW-0597">Phosphoprotein</keyword>
<keyword evidence="6" id="KW-0238">DNA-binding</keyword>
<name>A0A8C9MIS9_SERCA</name>
<keyword evidence="5" id="KW-0235">DNA replication</keyword>
<evidence type="ECO:0000259" key="12">
    <source>
        <dbReference type="Pfam" id="PF19675"/>
    </source>
</evidence>
<reference evidence="13" key="1">
    <citation type="submission" date="2025-08" db="UniProtKB">
        <authorList>
            <consortium name="Ensembl"/>
        </authorList>
    </citation>
    <scope>IDENTIFICATION</scope>
</reference>
<keyword evidence="7" id="KW-0539">Nucleus</keyword>